<evidence type="ECO:0000259" key="1">
    <source>
        <dbReference type="Pfam" id="PF05222"/>
    </source>
</evidence>
<protein>
    <recommendedName>
        <fullName evidence="1">Alanine dehydrogenase/pyridine nucleotide transhydrogenase N-terminal domain-containing protein</fullName>
    </recommendedName>
</protein>
<evidence type="ECO:0000313" key="2">
    <source>
        <dbReference type="EMBL" id="SVE15786.1"/>
    </source>
</evidence>
<dbReference type="EMBL" id="UINC01198013">
    <property type="protein sequence ID" value="SVE15786.1"/>
    <property type="molecule type" value="Genomic_DNA"/>
</dbReference>
<sequence length="52" mass="5323">MIAGVTKETFPGERRVALVPDSLAALAKASVEVVVESGAGEAAGYPDEAYTQ</sequence>
<organism evidence="2">
    <name type="scientific">marine metagenome</name>
    <dbReference type="NCBI Taxonomy" id="408172"/>
    <lineage>
        <taxon>unclassified sequences</taxon>
        <taxon>metagenomes</taxon>
        <taxon>ecological metagenomes</taxon>
    </lineage>
</organism>
<proteinExistence type="predicted"/>
<accession>A0A383B6G5</accession>
<feature type="domain" description="Alanine dehydrogenase/pyridine nucleotide transhydrogenase N-terminal" evidence="1">
    <location>
        <begin position="4"/>
        <end position="52"/>
    </location>
</feature>
<dbReference type="Gene3D" id="3.40.50.720">
    <property type="entry name" value="NAD(P)-binding Rossmann-like Domain"/>
    <property type="match status" value="1"/>
</dbReference>
<feature type="non-terminal residue" evidence="2">
    <location>
        <position position="52"/>
    </location>
</feature>
<name>A0A383B6G5_9ZZZZ</name>
<reference evidence="2" key="1">
    <citation type="submission" date="2018-05" db="EMBL/GenBank/DDBJ databases">
        <authorList>
            <person name="Lanie J.A."/>
            <person name="Ng W.-L."/>
            <person name="Kazmierczak K.M."/>
            <person name="Andrzejewski T.M."/>
            <person name="Davidsen T.M."/>
            <person name="Wayne K.J."/>
            <person name="Tettelin H."/>
            <person name="Glass J.I."/>
            <person name="Rusch D."/>
            <person name="Podicherti R."/>
            <person name="Tsui H.-C.T."/>
            <person name="Winkler M.E."/>
        </authorList>
    </citation>
    <scope>NUCLEOTIDE SEQUENCE</scope>
</reference>
<dbReference type="Pfam" id="PF05222">
    <property type="entry name" value="AlaDh_PNT_N"/>
    <property type="match status" value="1"/>
</dbReference>
<gene>
    <name evidence="2" type="ORF">METZ01_LOCUS468640</name>
</gene>
<dbReference type="InterPro" id="IPR007886">
    <property type="entry name" value="AlaDH/PNT_N"/>
</dbReference>
<dbReference type="SUPFAM" id="SSF52283">
    <property type="entry name" value="Formate/glycerate dehydrogenase catalytic domain-like"/>
    <property type="match status" value="1"/>
</dbReference>
<dbReference type="AlphaFoldDB" id="A0A383B6G5"/>